<feature type="domain" description="Endonuclease/exonuclease/phosphatase" evidence="1">
    <location>
        <begin position="9"/>
        <end position="255"/>
    </location>
</feature>
<feature type="non-terminal residue" evidence="2">
    <location>
        <position position="261"/>
    </location>
</feature>
<reference evidence="2" key="1">
    <citation type="submission" date="2023-02" db="EMBL/GenBank/DDBJ databases">
        <title>Georgenia sp.10Sc9-8, isolated from a soil sample collected from the Taklamakan desert.</title>
        <authorList>
            <person name="Liu S."/>
        </authorList>
    </citation>
    <scope>NUCLEOTIDE SEQUENCE</scope>
    <source>
        <strain evidence="2">10Sc9-8</strain>
    </source>
</reference>
<dbReference type="InterPro" id="IPR005135">
    <property type="entry name" value="Endo/exonuclease/phosphatase"/>
</dbReference>
<name>A0ABT5TWL0_9MICO</name>
<evidence type="ECO:0000259" key="1">
    <source>
        <dbReference type="Pfam" id="PF03372"/>
    </source>
</evidence>
<keyword evidence="2" id="KW-0255">Endonuclease</keyword>
<organism evidence="2 3">
    <name type="scientific">Georgenia halotolerans</name>
    <dbReference type="NCBI Taxonomy" id="3028317"/>
    <lineage>
        <taxon>Bacteria</taxon>
        <taxon>Bacillati</taxon>
        <taxon>Actinomycetota</taxon>
        <taxon>Actinomycetes</taxon>
        <taxon>Micrococcales</taxon>
        <taxon>Bogoriellaceae</taxon>
        <taxon>Georgenia</taxon>
    </lineage>
</organism>
<dbReference type="GO" id="GO:0004519">
    <property type="term" value="F:endonuclease activity"/>
    <property type="evidence" value="ECO:0007669"/>
    <property type="project" value="UniProtKB-KW"/>
</dbReference>
<keyword evidence="2" id="KW-0378">Hydrolase</keyword>
<accession>A0ABT5TWL0</accession>
<dbReference type="SUPFAM" id="SSF56219">
    <property type="entry name" value="DNase I-like"/>
    <property type="match status" value="1"/>
</dbReference>
<dbReference type="PANTHER" id="PTHR14859:SF1">
    <property type="entry name" value="PGAP2-INTERACTING PROTEIN"/>
    <property type="match status" value="1"/>
</dbReference>
<dbReference type="Pfam" id="PF03372">
    <property type="entry name" value="Exo_endo_phos"/>
    <property type="match status" value="1"/>
</dbReference>
<sequence length="261" mass="27892">MSAAPLRVLTLNLQHGRPAATQDPAAQDGPGALLAATRQITALDPDLVLLQEVDRRQARSGGTDQAAVLAGGLGLSSARFAPAFAGPVQGLHRRPRRSDDQAVPGYGVALLSRHPVRSWHVRRLRRARPRLRRGRVLPWSLRPDEARVLLVARVDAPGGMLTVGVTHLSTRPATARDQLQECERALRALPGPYLLGGDLNLEPPAVAAVTSLNPLARALTFTNRRPRRQIDHLLGSATLRPDGPGAAHHLAVSDHAALGVT</sequence>
<protein>
    <submittedName>
        <fullName evidence="2">Endonuclease/exonuclease/phosphatase family protein</fullName>
    </submittedName>
</protein>
<gene>
    <name evidence="2" type="ORF">PU560_08135</name>
</gene>
<dbReference type="InterPro" id="IPR051916">
    <property type="entry name" value="GPI-anchor_lipid_remodeler"/>
</dbReference>
<proteinExistence type="predicted"/>
<comment type="caution">
    <text evidence="2">The sequence shown here is derived from an EMBL/GenBank/DDBJ whole genome shotgun (WGS) entry which is preliminary data.</text>
</comment>
<dbReference type="Gene3D" id="3.60.10.10">
    <property type="entry name" value="Endonuclease/exonuclease/phosphatase"/>
    <property type="match status" value="1"/>
</dbReference>
<dbReference type="InterPro" id="IPR036691">
    <property type="entry name" value="Endo/exonu/phosph_ase_sf"/>
</dbReference>
<dbReference type="EMBL" id="JARACI010000883">
    <property type="protein sequence ID" value="MDD9206437.1"/>
    <property type="molecule type" value="Genomic_DNA"/>
</dbReference>
<evidence type="ECO:0000313" key="2">
    <source>
        <dbReference type="EMBL" id="MDD9206437.1"/>
    </source>
</evidence>
<dbReference type="PANTHER" id="PTHR14859">
    <property type="entry name" value="CALCOFLUOR WHITE HYPERSENSITIVE PROTEIN PRECURSOR"/>
    <property type="match status" value="1"/>
</dbReference>
<keyword evidence="2" id="KW-0540">Nuclease</keyword>
<keyword evidence="3" id="KW-1185">Reference proteome</keyword>
<evidence type="ECO:0000313" key="3">
    <source>
        <dbReference type="Proteomes" id="UP001165561"/>
    </source>
</evidence>
<dbReference type="Proteomes" id="UP001165561">
    <property type="component" value="Unassembled WGS sequence"/>
</dbReference>